<evidence type="ECO:0000256" key="1">
    <source>
        <dbReference type="ARBA" id="ARBA00004123"/>
    </source>
</evidence>
<dbReference type="AlphaFoldDB" id="A0A0V0Y7K9"/>
<keyword evidence="7" id="KW-0540">Nuclease</keyword>
<keyword evidence="13" id="KW-0539">Nucleus</keyword>
<name>A0A0V0Y7K9_TRIPS</name>
<proteinExistence type="inferred from homology"/>
<dbReference type="Gene3D" id="3.30.420.10">
    <property type="entry name" value="Ribonuclease H-like superfamily/Ribonuclease H"/>
    <property type="match status" value="1"/>
</dbReference>
<feature type="domain" description="DNA-directed DNA polymerase family B multifunctional" evidence="16">
    <location>
        <begin position="305"/>
        <end position="504"/>
    </location>
</feature>
<keyword evidence="6" id="KW-0235">DNA replication</keyword>
<dbReference type="InterPro" id="IPR006133">
    <property type="entry name" value="DNA-dir_DNA_pol_B_exonuc"/>
</dbReference>
<gene>
    <name evidence="18" type="ORF">T4E_5521</name>
</gene>
<keyword evidence="8" id="KW-0479">Metal-binding</keyword>
<dbReference type="InterPro" id="IPR043502">
    <property type="entry name" value="DNA/RNA_pol_sf"/>
</dbReference>
<dbReference type="CDD" id="cd05777">
    <property type="entry name" value="DNA_polB_delta_exo"/>
    <property type="match status" value="1"/>
</dbReference>
<keyword evidence="9" id="KW-0378">Hydrolase</keyword>
<dbReference type="Pfam" id="PF03104">
    <property type="entry name" value="DNA_pol_B_exo1"/>
    <property type="match status" value="2"/>
</dbReference>
<evidence type="ECO:0000256" key="10">
    <source>
        <dbReference type="ARBA" id="ARBA00022839"/>
    </source>
</evidence>
<dbReference type="InterPro" id="IPR012337">
    <property type="entry name" value="RNaseH-like_sf"/>
</dbReference>
<dbReference type="InterPro" id="IPR006172">
    <property type="entry name" value="DNA-dir_DNA_pol_B"/>
</dbReference>
<feature type="domain" description="DNA-directed DNA polymerase family B exonuclease" evidence="17">
    <location>
        <begin position="142"/>
        <end position="240"/>
    </location>
</feature>
<evidence type="ECO:0000256" key="6">
    <source>
        <dbReference type="ARBA" id="ARBA00022705"/>
    </source>
</evidence>
<evidence type="ECO:0000256" key="2">
    <source>
        <dbReference type="ARBA" id="ARBA00005755"/>
    </source>
</evidence>
<dbReference type="GO" id="GO:0003677">
    <property type="term" value="F:DNA binding"/>
    <property type="evidence" value="ECO:0007669"/>
    <property type="project" value="UniProtKB-KW"/>
</dbReference>
<dbReference type="SUPFAM" id="SSF53098">
    <property type="entry name" value="Ribonuclease H-like"/>
    <property type="match status" value="1"/>
</dbReference>
<evidence type="ECO:0000313" key="18">
    <source>
        <dbReference type="EMBL" id="KRX96406.1"/>
    </source>
</evidence>
<dbReference type="InterPro" id="IPR023211">
    <property type="entry name" value="DNA_pol_palm_dom_sf"/>
</dbReference>
<protein>
    <recommendedName>
        <fullName evidence="14">DNA polymerase delta catalytic subunit</fullName>
        <ecNumber evidence="3">2.7.7.7</ecNumber>
    </recommendedName>
</protein>
<evidence type="ECO:0000256" key="7">
    <source>
        <dbReference type="ARBA" id="ARBA00022722"/>
    </source>
</evidence>
<dbReference type="GO" id="GO:0045004">
    <property type="term" value="P:DNA replication proofreading"/>
    <property type="evidence" value="ECO:0007669"/>
    <property type="project" value="TreeGrafter"/>
</dbReference>
<evidence type="ECO:0000256" key="5">
    <source>
        <dbReference type="ARBA" id="ARBA00022695"/>
    </source>
</evidence>
<dbReference type="GO" id="GO:0006297">
    <property type="term" value="P:nucleotide-excision repair, DNA gap filling"/>
    <property type="evidence" value="ECO:0007669"/>
    <property type="project" value="TreeGrafter"/>
</dbReference>
<dbReference type="SMART" id="SM00486">
    <property type="entry name" value="POLBc"/>
    <property type="match status" value="1"/>
</dbReference>
<dbReference type="GO" id="GO:0043625">
    <property type="term" value="C:delta DNA polymerase complex"/>
    <property type="evidence" value="ECO:0007669"/>
    <property type="project" value="TreeGrafter"/>
</dbReference>
<evidence type="ECO:0000256" key="12">
    <source>
        <dbReference type="ARBA" id="ARBA00023125"/>
    </source>
</evidence>
<dbReference type="EC" id="2.7.7.7" evidence="3"/>
<dbReference type="Gene3D" id="3.90.1600.10">
    <property type="entry name" value="Palm domain of DNA polymerase"/>
    <property type="match status" value="1"/>
</dbReference>
<evidence type="ECO:0000256" key="11">
    <source>
        <dbReference type="ARBA" id="ARBA00022932"/>
    </source>
</evidence>
<dbReference type="PANTHER" id="PTHR10322">
    <property type="entry name" value="DNA POLYMERASE CATALYTIC SUBUNIT"/>
    <property type="match status" value="1"/>
</dbReference>
<evidence type="ECO:0000256" key="4">
    <source>
        <dbReference type="ARBA" id="ARBA00022679"/>
    </source>
</evidence>
<evidence type="ECO:0000256" key="3">
    <source>
        <dbReference type="ARBA" id="ARBA00012417"/>
    </source>
</evidence>
<evidence type="ECO:0000256" key="14">
    <source>
        <dbReference type="ARBA" id="ARBA00024411"/>
    </source>
</evidence>
<evidence type="ECO:0000259" key="17">
    <source>
        <dbReference type="Pfam" id="PF03104"/>
    </source>
</evidence>
<dbReference type="SUPFAM" id="SSF56672">
    <property type="entry name" value="DNA/RNA polymerases"/>
    <property type="match status" value="1"/>
</dbReference>
<dbReference type="InterPro" id="IPR036397">
    <property type="entry name" value="RNaseH_sf"/>
</dbReference>
<reference evidence="18 19" key="1">
    <citation type="submission" date="2015-01" db="EMBL/GenBank/DDBJ databases">
        <title>Evolution of Trichinella species and genotypes.</title>
        <authorList>
            <person name="Korhonen P.K."/>
            <person name="Edoardo P."/>
            <person name="Giuseppe L.R."/>
            <person name="Gasser R.B."/>
        </authorList>
    </citation>
    <scope>NUCLEOTIDE SEQUENCE [LARGE SCALE GENOMIC DNA]</scope>
    <source>
        <strain evidence="18">ISS141</strain>
    </source>
</reference>
<evidence type="ECO:0000256" key="9">
    <source>
        <dbReference type="ARBA" id="ARBA00022801"/>
    </source>
</evidence>
<dbReference type="GO" id="GO:0008296">
    <property type="term" value="F:3'-5'-DNA exonuclease activity"/>
    <property type="evidence" value="ECO:0007669"/>
    <property type="project" value="TreeGrafter"/>
</dbReference>
<dbReference type="Pfam" id="PF00136">
    <property type="entry name" value="DNA_pol_B"/>
    <property type="match status" value="1"/>
</dbReference>
<evidence type="ECO:0000256" key="8">
    <source>
        <dbReference type="ARBA" id="ARBA00022723"/>
    </source>
</evidence>
<dbReference type="GO" id="GO:0046872">
    <property type="term" value="F:metal ion binding"/>
    <property type="evidence" value="ECO:0007669"/>
    <property type="project" value="UniProtKB-KW"/>
</dbReference>
<evidence type="ECO:0000313" key="19">
    <source>
        <dbReference type="Proteomes" id="UP000054815"/>
    </source>
</evidence>
<evidence type="ECO:0000256" key="13">
    <source>
        <dbReference type="ARBA" id="ARBA00023242"/>
    </source>
</evidence>
<keyword evidence="10" id="KW-0269">Exonuclease</keyword>
<accession>A0A0V0Y7K9</accession>
<dbReference type="Gene3D" id="2.40.50.730">
    <property type="match status" value="1"/>
</dbReference>
<comment type="caution">
    <text evidence="18">The sequence shown here is derived from an EMBL/GenBank/DDBJ whole genome shotgun (WGS) entry which is preliminary data.</text>
</comment>
<dbReference type="STRING" id="6337.A0A0V0Y7K9"/>
<dbReference type="InterPro" id="IPR050240">
    <property type="entry name" value="DNA_pol_type-B"/>
</dbReference>
<feature type="non-terminal residue" evidence="18">
    <location>
        <position position="1"/>
    </location>
</feature>
<comment type="catalytic activity">
    <reaction evidence="15">
        <text>DNA(n) + a 2'-deoxyribonucleoside 5'-triphosphate = DNA(n+1) + diphosphate</text>
        <dbReference type="Rhea" id="RHEA:22508"/>
        <dbReference type="Rhea" id="RHEA-COMP:17339"/>
        <dbReference type="Rhea" id="RHEA-COMP:17340"/>
        <dbReference type="ChEBI" id="CHEBI:33019"/>
        <dbReference type="ChEBI" id="CHEBI:61560"/>
        <dbReference type="ChEBI" id="CHEBI:173112"/>
        <dbReference type="EC" id="2.7.7.7"/>
    </reaction>
</comment>
<dbReference type="FunFam" id="1.10.287.690:FF:000001">
    <property type="entry name" value="DNA polymerase"/>
    <property type="match status" value="1"/>
</dbReference>
<keyword evidence="11" id="KW-0239">DNA-directed DNA polymerase</keyword>
<dbReference type="GO" id="GO:0003887">
    <property type="term" value="F:DNA-directed DNA polymerase activity"/>
    <property type="evidence" value="ECO:0007669"/>
    <property type="project" value="UniProtKB-KW"/>
</dbReference>
<dbReference type="GO" id="GO:0000166">
    <property type="term" value="F:nucleotide binding"/>
    <property type="evidence" value="ECO:0007669"/>
    <property type="project" value="InterPro"/>
</dbReference>
<organism evidence="18 19">
    <name type="scientific">Trichinella pseudospiralis</name>
    <name type="common">Parasitic roundworm</name>
    <dbReference type="NCBI Taxonomy" id="6337"/>
    <lineage>
        <taxon>Eukaryota</taxon>
        <taxon>Metazoa</taxon>
        <taxon>Ecdysozoa</taxon>
        <taxon>Nematoda</taxon>
        <taxon>Enoplea</taxon>
        <taxon>Dorylaimia</taxon>
        <taxon>Trichinellida</taxon>
        <taxon>Trichinellidae</taxon>
        <taxon>Trichinella</taxon>
    </lineage>
</organism>
<dbReference type="EMBL" id="JYDU01000044">
    <property type="protein sequence ID" value="KRX96406.1"/>
    <property type="molecule type" value="Genomic_DNA"/>
</dbReference>
<dbReference type="InterPro" id="IPR006134">
    <property type="entry name" value="DNA-dir_DNA_pol_B_multi_dom"/>
</dbReference>
<dbReference type="FunFam" id="3.30.420.10:FF:000004">
    <property type="entry name" value="DNA polymerase"/>
    <property type="match status" value="1"/>
</dbReference>
<evidence type="ECO:0000259" key="16">
    <source>
        <dbReference type="Pfam" id="PF00136"/>
    </source>
</evidence>
<dbReference type="Proteomes" id="UP000054815">
    <property type="component" value="Unassembled WGS sequence"/>
</dbReference>
<comment type="similarity">
    <text evidence="2">Belongs to the DNA polymerase type-B family.</text>
</comment>
<keyword evidence="5" id="KW-0548">Nucleotidyltransferase</keyword>
<keyword evidence="12" id="KW-0238">DNA-binding</keyword>
<keyword evidence="4" id="KW-0808">Transferase</keyword>
<comment type="subcellular location">
    <subcellularLocation>
        <location evidence="1">Nucleus</location>
    </subcellularLocation>
</comment>
<dbReference type="PANTHER" id="PTHR10322:SF23">
    <property type="entry name" value="DNA POLYMERASE DELTA CATALYTIC SUBUNIT"/>
    <property type="match status" value="1"/>
</dbReference>
<evidence type="ECO:0000256" key="15">
    <source>
        <dbReference type="ARBA" id="ARBA00049244"/>
    </source>
</evidence>
<dbReference type="GO" id="GO:0006287">
    <property type="term" value="P:base-excision repair, gap-filling"/>
    <property type="evidence" value="ECO:0007669"/>
    <property type="project" value="TreeGrafter"/>
</dbReference>
<sequence>LETGGWSCASQPINALTTFESNIDFTIRFMVDTSMTGCCWIELKPSAFTVRDLKKMSRCQIEVDIDWKKLVIHSPEGDWSDIAPLRILSIDIECAGRKGVFPEAEKDPVIQIANMVLTQGEKEPFVRNVFTLNSCAPIVGCQEWASFVREVDPDIITGYNIQNFDLPYLIDRAQTLSVKDFAFIGRIKDQKTVVHSSNVQSRQMGRRENKLCNIEGRIQFDLLQILFRDYKLRSYTLNAVSFHFLQEQKEDVHYSIITDLQNGNEQTRRRLAVYCLKDAYLPLRLLDKLMSVINYIEMSRVTGVTVSNLLTRGQQIKVISQLMRRTREQNLFLPAVRSEVGEDYTGATLLQQTYCDTRFRFAVSVDHDGTQFVLHNFDYASECPIPNNSICRLSPDDYIKTPSGHYFVKKDKCKGLLPEILENLLAARKAVKQQMKVETDAFRRQVLDGRQLALKISANSVYGFTGAQVGKLPCLEISQSVTAFGRMMIDMTKDEVEKQFVKANGYTADAKVSIDQ</sequence>
<feature type="domain" description="DNA-directed DNA polymerase family B exonuclease" evidence="17">
    <location>
        <begin position="17"/>
        <end position="136"/>
    </location>
</feature>